<evidence type="ECO:0000256" key="1">
    <source>
        <dbReference type="SAM" id="Phobius"/>
    </source>
</evidence>
<feature type="transmembrane region" description="Helical" evidence="1">
    <location>
        <begin position="141"/>
        <end position="163"/>
    </location>
</feature>
<keyword evidence="1" id="KW-1133">Transmembrane helix</keyword>
<evidence type="ECO:0008006" key="4">
    <source>
        <dbReference type="Google" id="ProtNLM"/>
    </source>
</evidence>
<organism evidence="2 3">
    <name type="scientific">Flavobacterium frigoris (strain PS1)</name>
    <dbReference type="NCBI Taxonomy" id="1086011"/>
    <lineage>
        <taxon>Bacteria</taxon>
        <taxon>Pseudomonadati</taxon>
        <taxon>Bacteroidota</taxon>
        <taxon>Flavobacteriia</taxon>
        <taxon>Flavobacteriales</taxon>
        <taxon>Flavobacteriaceae</taxon>
        <taxon>Flavobacterium</taxon>
    </lineage>
</organism>
<feature type="transmembrane region" description="Helical" evidence="1">
    <location>
        <begin position="111"/>
        <end position="129"/>
    </location>
</feature>
<keyword evidence="3" id="KW-1185">Reference proteome</keyword>
<dbReference type="eggNOG" id="ENOG5030YJC">
    <property type="taxonomic scope" value="Bacteria"/>
</dbReference>
<dbReference type="EMBL" id="AHKF01000018">
    <property type="protein sequence ID" value="EIA08401.1"/>
    <property type="molecule type" value="Genomic_DNA"/>
</dbReference>
<accession>H7FRX3</accession>
<protein>
    <recommendedName>
        <fullName evidence="4">YhhN-like protein</fullName>
    </recommendedName>
</protein>
<feature type="transmembrane region" description="Helical" evidence="1">
    <location>
        <begin position="201"/>
        <end position="221"/>
    </location>
</feature>
<dbReference type="STRING" id="1086011.HJ01_02123"/>
<dbReference type="Proteomes" id="UP000005566">
    <property type="component" value="Unassembled WGS sequence"/>
</dbReference>
<name>H7FRX3_FLAFP</name>
<comment type="caution">
    <text evidence="2">The sequence shown here is derived from an EMBL/GenBank/DDBJ whole genome shotgun (WGS) entry which is preliminary data.</text>
</comment>
<keyword evidence="1" id="KW-0812">Transmembrane</keyword>
<dbReference type="PATRIC" id="fig|1086011.3.peg.2077"/>
<feature type="transmembrane region" description="Helical" evidence="1">
    <location>
        <begin position="170"/>
        <end position="189"/>
    </location>
</feature>
<dbReference type="RefSeq" id="WP_007138300.1">
    <property type="nucleotide sequence ID" value="NZ_AHKF01000018.1"/>
</dbReference>
<sequence length="230" mass="26906">MRVFRKETNLEKGLILLFLLIGLIEVVTEIYADSRIQYVIKPLEVIVLLVLYWYSSTIRNPLFFINMSFLLIGRLCFIPNEISMVFYALVAVFFHRIIQICYITKLIKLKDFIPSVLASVPFLIFFLYLVSIPEDVLVRSYVVLVVQIILISTLSGIILSQYLGTFNKKFVWLFVFGLMSLMQTFLIFLEKFYFEGFTIISLRPMSLLLNTMVCFSFYRFVITAESLDHD</sequence>
<keyword evidence="1" id="KW-0472">Membrane</keyword>
<proteinExistence type="predicted"/>
<evidence type="ECO:0000313" key="3">
    <source>
        <dbReference type="Proteomes" id="UP000005566"/>
    </source>
</evidence>
<gene>
    <name evidence="2" type="ORF">HJ01_02123</name>
</gene>
<evidence type="ECO:0000313" key="2">
    <source>
        <dbReference type="EMBL" id="EIA08401.1"/>
    </source>
</evidence>
<dbReference type="OrthoDB" id="1361010at2"/>
<reference evidence="2 3" key="1">
    <citation type="journal article" date="2014" name="Acta Crystallogr. D">
        <title>Structure-based characterization and antifreeze properties of a hyperactive ice-binding protein from the Antarctic bacterium Flavobacterium frigoris PS1.</title>
        <authorList>
            <person name="Do H."/>
            <person name="Kim S.J."/>
            <person name="Kim H.J."/>
            <person name="Lee J.H."/>
        </authorList>
    </citation>
    <scope>NUCLEOTIDE SEQUENCE [LARGE SCALE GENOMIC DNA]</scope>
    <source>
        <strain evidence="2 3">PS1</strain>
    </source>
</reference>
<dbReference type="AlphaFoldDB" id="H7FRX3"/>